<dbReference type="OrthoDB" id="9919922at2"/>
<name>A0A518DSN1_9BACT</name>
<organism evidence="1 2">
    <name type="scientific">Lignipirellula cremea</name>
    <dbReference type="NCBI Taxonomy" id="2528010"/>
    <lineage>
        <taxon>Bacteria</taxon>
        <taxon>Pseudomonadati</taxon>
        <taxon>Planctomycetota</taxon>
        <taxon>Planctomycetia</taxon>
        <taxon>Pirellulales</taxon>
        <taxon>Pirellulaceae</taxon>
        <taxon>Lignipirellula</taxon>
    </lineage>
</organism>
<dbReference type="EMBL" id="CP036433">
    <property type="protein sequence ID" value="QDU94845.1"/>
    <property type="molecule type" value="Genomic_DNA"/>
</dbReference>
<reference evidence="1 2" key="1">
    <citation type="submission" date="2019-02" db="EMBL/GenBank/DDBJ databases">
        <title>Deep-cultivation of Planctomycetes and their phenomic and genomic characterization uncovers novel biology.</title>
        <authorList>
            <person name="Wiegand S."/>
            <person name="Jogler M."/>
            <person name="Boedeker C."/>
            <person name="Pinto D."/>
            <person name="Vollmers J."/>
            <person name="Rivas-Marin E."/>
            <person name="Kohn T."/>
            <person name="Peeters S.H."/>
            <person name="Heuer A."/>
            <person name="Rast P."/>
            <person name="Oberbeckmann S."/>
            <person name="Bunk B."/>
            <person name="Jeske O."/>
            <person name="Meyerdierks A."/>
            <person name="Storesund J.E."/>
            <person name="Kallscheuer N."/>
            <person name="Luecker S."/>
            <person name="Lage O.M."/>
            <person name="Pohl T."/>
            <person name="Merkel B.J."/>
            <person name="Hornburger P."/>
            <person name="Mueller R.-W."/>
            <person name="Bruemmer F."/>
            <person name="Labrenz M."/>
            <person name="Spormann A.M."/>
            <person name="Op den Camp H."/>
            <person name="Overmann J."/>
            <person name="Amann R."/>
            <person name="Jetten M.S.M."/>
            <person name="Mascher T."/>
            <person name="Medema M.H."/>
            <person name="Devos D.P."/>
            <person name="Kaster A.-K."/>
            <person name="Ovreas L."/>
            <person name="Rohde M."/>
            <person name="Galperin M.Y."/>
            <person name="Jogler C."/>
        </authorList>
    </citation>
    <scope>NUCLEOTIDE SEQUENCE [LARGE SCALE GENOMIC DNA]</scope>
    <source>
        <strain evidence="1 2">Pla85_3_4</strain>
    </source>
</reference>
<evidence type="ECO:0000313" key="1">
    <source>
        <dbReference type="EMBL" id="QDU94845.1"/>
    </source>
</evidence>
<dbReference type="Proteomes" id="UP000317648">
    <property type="component" value="Chromosome"/>
</dbReference>
<dbReference type="AlphaFoldDB" id="A0A518DSN1"/>
<protein>
    <submittedName>
        <fullName evidence="1">Uncharacterized protein</fullName>
    </submittedName>
</protein>
<keyword evidence="2" id="KW-1185">Reference proteome</keyword>
<proteinExistence type="predicted"/>
<sequence length="86" mass="9699">MPRFFVMHLSEQDLCDRGQVNSQKPFEIQMLDKQDRARAVGYVSADDESLEISGYKIPTPVIEAACRQVAGRGEYVDEQGMSIKAF</sequence>
<accession>A0A518DSN1</accession>
<gene>
    <name evidence="1" type="ORF">Pla8534_26530</name>
</gene>
<dbReference type="KEGG" id="lcre:Pla8534_26530"/>
<evidence type="ECO:0000313" key="2">
    <source>
        <dbReference type="Proteomes" id="UP000317648"/>
    </source>
</evidence>
<dbReference type="RefSeq" id="WP_145053593.1">
    <property type="nucleotide sequence ID" value="NZ_CP036433.1"/>
</dbReference>